<dbReference type="PROSITE" id="PS01162">
    <property type="entry name" value="QOR_ZETA_CRYSTAL"/>
    <property type="match status" value="1"/>
</dbReference>
<dbReference type="Proteomes" id="UP001194696">
    <property type="component" value="Unassembled WGS sequence"/>
</dbReference>
<dbReference type="InterPro" id="IPR013154">
    <property type="entry name" value="ADH-like_N"/>
</dbReference>
<dbReference type="SMART" id="SM00829">
    <property type="entry name" value="PKS_ER"/>
    <property type="match status" value="1"/>
</dbReference>
<organism evidence="3 4">
    <name type="scientific">Linnemannia gamsii</name>
    <dbReference type="NCBI Taxonomy" id="64522"/>
    <lineage>
        <taxon>Eukaryota</taxon>
        <taxon>Fungi</taxon>
        <taxon>Fungi incertae sedis</taxon>
        <taxon>Mucoromycota</taxon>
        <taxon>Mortierellomycotina</taxon>
        <taxon>Mortierellomycetes</taxon>
        <taxon>Mortierellales</taxon>
        <taxon>Mortierellaceae</taxon>
        <taxon>Linnemannia</taxon>
    </lineage>
</organism>
<dbReference type="Gene3D" id="3.40.50.720">
    <property type="entry name" value="NAD(P)-binding Rossmann-like Domain"/>
    <property type="match status" value="1"/>
</dbReference>
<gene>
    <name evidence="3" type="primary">CMK15</name>
    <name evidence="3" type="ORF">BGZ96_008090</name>
</gene>
<dbReference type="InterPro" id="IPR020843">
    <property type="entry name" value="ER"/>
</dbReference>
<evidence type="ECO:0000259" key="2">
    <source>
        <dbReference type="SMART" id="SM00829"/>
    </source>
</evidence>
<dbReference type="CDD" id="cd08267">
    <property type="entry name" value="MDR1"/>
    <property type="match status" value="1"/>
</dbReference>
<evidence type="ECO:0000313" key="4">
    <source>
        <dbReference type="Proteomes" id="UP001194696"/>
    </source>
</evidence>
<proteinExistence type="predicted"/>
<keyword evidence="1" id="KW-0560">Oxidoreductase</keyword>
<dbReference type="Pfam" id="PF08240">
    <property type="entry name" value="ADH_N"/>
    <property type="match status" value="1"/>
</dbReference>
<reference evidence="3 4" key="1">
    <citation type="journal article" date="2020" name="Fungal Divers.">
        <title>Resolving the Mortierellaceae phylogeny through synthesis of multi-gene phylogenetics and phylogenomics.</title>
        <authorList>
            <person name="Vandepol N."/>
            <person name="Liber J."/>
            <person name="Desiro A."/>
            <person name="Na H."/>
            <person name="Kennedy M."/>
            <person name="Barry K."/>
            <person name="Grigoriev I.V."/>
            <person name="Miller A.N."/>
            <person name="O'Donnell K."/>
            <person name="Stajich J.E."/>
            <person name="Bonito G."/>
        </authorList>
    </citation>
    <scope>NUCLEOTIDE SEQUENCE [LARGE SCALE GENOMIC DNA]</scope>
    <source>
        <strain evidence="3 4">AD045</strain>
    </source>
</reference>
<dbReference type="InterPro" id="IPR011032">
    <property type="entry name" value="GroES-like_sf"/>
</dbReference>
<dbReference type="InterPro" id="IPR050700">
    <property type="entry name" value="YIM1/Zinc_Alcohol_DH_Fams"/>
</dbReference>
<keyword evidence="4" id="KW-1185">Reference proteome</keyword>
<dbReference type="SUPFAM" id="SSF51735">
    <property type="entry name" value="NAD(P)-binding Rossmann-fold domains"/>
    <property type="match status" value="1"/>
</dbReference>
<evidence type="ECO:0000313" key="3">
    <source>
        <dbReference type="EMBL" id="KAG0288085.1"/>
    </source>
</evidence>
<accession>A0ABQ7JZ05</accession>
<dbReference type="EMBL" id="JAAAIM010000436">
    <property type="protein sequence ID" value="KAG0288085.1"/>
    <property type="molecule type" value="Genomic_DNA"/>
</dbReference>
<dbReference type="PANTHER" id="PTHR11695:SF294">
    <property type="entry name" value="RETICULON-4-INTERACTING PROTEIN 1, MITOCHONDRIAL"/>
    <property type="match status" value="1"/>
</dbReference>
<feature type="domain" description="Enoyl reductase (ER)" evidence="2">
    <location>
        <begin position="23"/>
        <end position="350"/>
    </location>
</feature>
<dbReference type="Gene3D" id="3.90.180.10">
    <property type="entry name" value="Medium-chain alcohol dehydrogenases, catalytic domain"/>
    <property type="match status" value="1"/>
</dbReference>
<dbReference type="PANTHER" id="PTHR11695">
    <property type="entry name" value="ALCOHOL DEHYDROGENASE RELATED"/>
    <property type="match status" value="1"/>
</dbReference>
<dbReference type="InterPro" id="IPR036291">
    <property type="entry name" value="NAD(P)-bd_dom_sf"/>
</dbReference>
<protein>
    <submittedName>
        <fullName evidence="3">NADPh quinone reductase</fullName>
    </submittedName>
</protein>
<comment type="caution">
    <text evidence="3">The sequence shown here is derived from an EMBL/GenBank/DDBJ whole genome shotgun (WGS) entry which is preliminary data.</text>
</comment>
<name>A0ABQ7JZ05_9FUNG</name>
<dbReference type="InterPro" id="IPR002364">
    <property type="entry name" value="Quin_OxRdtase/zeta-crystal_CS"/>
</dbReference>
<dbReference type="Pfam" id="PF13602">
    <property type="entry name" value="ADH_zinc_N_2"/>
    <property type="match status" value="1"/>
</dbReference>
<dbReference type="SUPFAM" id="SSF50129">
    <property type="entry name" value="GroES-like"/>
    <property type="match status" value="1"/>
</dbReference>
<evidence type="ECO:0000256" key="1">
    <source>
        <dbReference type="ARBA" id="ARBA00023002"/>
    </source>
</evidence>
<sequence>MSNNTSHLPQTIKSFQWTTPSVSPKEALTFNESAPLLPTTTSLTGSNVLVKVHAAALNPVDWKLMRGGVPRLLMPKIKVPGLDISGTIVAVGPKANKRGFKVGDEVVAMLHFSQSGALTEYTVVEEAYLARKPERWTHEQAAAWPLVATTVWQALVVRGNLKKGDKVLINGASGGTGTVGVQIAKALGAYVVGVCSTDNVELVKKLGADEVVDYKKEDVTEKYTNQDFNLIFDTVGSAAEIWAKSATILKPSGNLVRISGPDNTMDTPFTFLAAGVDIGYNKISSFLKRGPGYHLFTAFPDGEVLTKAINLLNETHADPVIDSVNDFTLPSVLAAFDKSQSHRAKGKIVIRIA</sequence>